<dbReference type="Pfam" id="PF01075">
    <property type="entry name" value="Glyco_transf_9"/>
    <property type="match status" value="1"/>
</dbReference>
<evidence type="ECO:0000256" key="2">
    <source>
        <dbReference type="ARBA" id="ARBA00022679"/>
    </source>
</evidence>
<dbReference type="PANTHER" id="PTHR30160:SF15">
    <property type="entry name" value="GLYCOSYLTRANSFERASE HI_0523-RELATED"/>
    <property type="match status" value="1"/>
</dbReference>
<keyword evidence="1" id="KW-0328">Glycosyltransferase</keyword>
<dbReference type="Gene3D" id="3.40.50.2000">
    <property type="entry name" value="Glycogen Phosphorylase B"/>
    <property type="match status" value="2"/>
</dbReference>
<reference evidence="3 4" key="1">
    <citation type="journal article" date="2019" name="bioRxiv">
        <title>Bacteria contribute to plant secondary compound degradation in a generalist herbivore system.</title>
        <authorList>
            <person name="Francoeur C.B."/>
            <person name="Khadempour L."/>
            <person name="Moreira-Soto R.D."/>
            <person name="Gotting K."/>
            <person name="Book A.J."/>
            <person name="Pinto-Tomas A.A."/>
            <person name="Keefover-Ring K."/>
            <person name="Currie C.R."/>
        </authorList>
    </citation>
    <scope>NUCLEOTIDE SEQUENCE [LARGE SCALE GENOMIC DNA]</scope>
    <source>
        <strain evidence="3 4">Acro-805</strain>
    </source>
</reference>
<comment type="caution">
    <text evidence="3">The sequence shown here is derived from an EMBL/GenBank/DDBJ whole genome shotgun (WGS) entry which is preliminary data.</text>
</comment>
<gene>
    <name evidence="3" type="ORF">F3J38_24435</name>
</gene>
<dbReference type="EMBL" id="VWXD01000014">
    <property type="protein sequence ID" value="NIF03154.1"/>
    <property type="molecule type" value="Genomic_DNA"/>
</dbReference>
<organism evidence="3 4">
    <name type="scientific">Candidatus Pantoea formicae</name>
    <dbReference type="NCBI Taxonomy" id="2608355"/>
    <lineage>
        <taxon>Bacteria</taxon>
        <taxon>Pseudomonadati</taxon>
        <taxon>Pseudomonadota</taxon>
        <taxon>Gammaproteobacteria</taxon>
        <taxon>Enterobacterales</taxon>
        <taxon>Erwiniaceae</taxon>
        <taxon>Pantoea</taxon>
    </lineage>
</organism>
<sequence length="360" mass="41378">MEIFMQFLKTINRSKNALFRKIKKTTLHSFLRTQRRHNHFDPKNVRNILLLRLDDKIGDMVVTTGTAFLLAEQGYRVSVLTGPVCAQMLNKCDYLDQVILYKNRMSLDGLSAQNFDVIIDFDDVQDYERLKLAWRMRRSHHVGFNKNLPGIYNLCFNYLDAEQHITKRHNLVLGLFNIHEGEFKYQLGQCNHEQRKVKDAISFSPEDIIVSVNPYSGAQDKDFLEEQVVSLINFIRSLNPKIKVVIVGQASKVQHYNAFGAVTVPESTINTAIEIVRLSRLVVSTDTSIVHIANALNRPLISVYNKRKLKDTGLPGYKIWAPNYPLGKQVIVEEDHIGKSPISQLFPMIEAELLSTRFYQ</sequence>
<dbReference type="Proteomes" id="UP000780690">
    <property type="component" value="Unassembled WGS sequence"/>
</dbReference>
<dbReference type="PANTHER" id="PTHR30160">
    <property type="entry name" value="TETRAACYLDISACCHARIDE 4'-KINASE-RELATED"/>
    <property type="match status" value="1"/>
</dbReference>
<evidence type="ECO:0000313" key="4">
    <source>
        <dbReference type="Proteomes" id="UP000780690"/>
    </source>
</evidence>
<name>A0ABX0R1P7_9GAMM</name>
<evidence type="ECO:0000256" key="1">
    <source>
        <dbReference type="ARBA" id="ARBA00022676"/>
    </source>
</evidence>
<dbReference type="InterPro" id="IPR051199">
    <property type="entry name" value="LPS_LOS_Heptosyltrfase"/>
</dbReference>
<evidence type="ECO:0000313" key="3">
    <source>
        <dbReference type="EMBL" id="NIF03154.1"/>
    </source>
</evidence>
<accession>A0ABX0R1P7</accession>
<dbReference type="InterPro" id="IPR002201">
    <property type="entry name" value="Glyco_trans_9"/>
</dbReference>
<dbReference type="SUPFAM" id="SSF53756">
    <property type="entry name" value="UDP-Glycosyltransferase/glycogen phosphorylase"/>
    <property type="match status" value="1"/>
</dbReference>
<keyword evidence="2" id="KW-0808">Transferase</keyword>
<proteinExistence type="predicted"/>
<keyword evidence="4" id="KW-1185">Reference proteome</keyword>
<protein>
    <submittedName>
        <fullName evidence="3">Glycosyltransferase family 9 protein</fullName>
    </submittedName>
</protein>